<feature type="transmembrane region" description="Helical" evidence="6">
    <location>
        <begin position="242"/>
        <end position="261"/>
    </location>
</feature>
<feature type="transmembrane region" description="Helical" evidence="6">
    <location>
        <begin position="270"/>
        <end position="289"/>
    </location>
</feature>
<evidence type="ECO:0000256" key="3">
    <source>
        <dbReference type="ARBA" id="ARBA00022692"/>
    </source>
</evidence>
<dbReference type="RefSeq" id="WP_354023215.1">
    <property type="nucleotide sequence ID" value="NZ_JBEPSJ010000001.1"/>
</dbReference>
<gene>
    <name evidence="7" type="ORF">ABIE21_000510</name>
</gene>
<keyword evidence="4 6" id="KW-1133">Transmembrane helix</keyword>
<keyword evidence="2" id="KW-1003">Cell membrane</keyword>
<accession>A0ABV2QJ42</accession>
<sequence>MQVLTFLVAAVLSRIAAAGGVVVFPILALRELDDLSAGAVLVAAALAPTVVFSPLVGAVLDSARHPRLYLFGAGVVSAGGYATAALLGSVPFGAVVLALVAAGCATPVLMGGLSSFVTGLIAPERTAYATDTLAYSIAGVGGPALCSVVIAIASPRWAALSLAAAALAGALVMLALRPQRHSHGRSDGLWRRMTQGAVYLVRHRPLLLVTASSTLTQIGAGAFPIAAVVFSLQHWHQAETGGWIVTAFSVGTLVSAVAVAIRPIEKLPPALVMAWGFALTGILTVIGALNASLAWTIVFVGLSGVFSAPSVAAMFELRTINSVAPVRAQVFTVGSGLRAAAGALGAALIAPFVGIDGGVLLSIVGLIWLASAALMLPYRTAAAALVPAR</sequence>
<feature type="transmembrane region" description="Helical" evidence="6">
    <location>
        <begin position="336"/>
        <end position="353"/>
    </location>
</feature>
<proteinExistence type="predicted"/>
<organism evidence="7 8">
    <name type="scientific">Conyzicola nivalis</name>
    <dbReference type="NCBI Taxonomy" id="1477021"/>
    <lineage>
        <taxon>Bacteria</taxon>
        <taxon>Bacillati</taxon>
        <taxon>Actinomycetota</taxon>
        <taxon>Actinomycetes</taxon>
        <taxon>Micrococcales</taxon>
        <taxon>Microbacteriaceae</taxon>
        <taxon>Conyzicola</taxon>
    </lineage>
</organism>
<evidence type="ECO:0000256" key="1">
    <source>
        <dbReference type="ARBA" id="ARBA00004651"/>
    </source>
</evidence>
<comment type="caution">
    <text evidence="7">The sequence shown here is derived from an EMBL/GenBank/DDBJ whole genome shotgun (WGS) entry which is preliminary data.</text>
</comment>
<dbReference type="InterPro" id="IPR011701">
    <property type="entry name" value="MFS"/>
</dbReference>
<evidence type="ECO:0000313" key="8">
    <source>
        <dbReference type="Proteomes" id="UP001549257"/>
    </source>
</evidence>
<evidence type="ECO:0000256" key="5">
    <source>
        <dbReference type="ARBA" id="ARBA00023136"/>
    </source>
</evidence>
<feature type="transmembrane region" description="Helical" evidence="6">
    <location>
        <begin position="158"/>
        <end position="176"/>
    </location>
</feature>
<feature type="transmembrane region" description="Helical" evidence="6">
    <location>
        <begin position="94"/>
        <end position="121"/>
    </location>
</feature>
<name>A0ABV2QJ42_9MICO</name>
<feature type="transmembrane region" description="Helical" evidence="6">
    <location>
        <begin position="68"/>
        <end position="88"/>
    </location>
</feature>
<keyword evidence="8" id="KW-1185">Reference proteome</keyword>
<feature type="transmembrane region" description="Helical" evidence="6">
    <location>
        <begin position="359"/>
        <end position="378"/>
    </location>
</feature>
<dbReference type="PANTHER" id="PTHR23513">
    <property type="entry name" value="INTEGRAL MEMBRANE EFFLUX PROTEIN-RELATED"/>
    <property type="match status" value="1"/>
</dbReference>
<dbReference type="EMBL" id="JBEPSJ010000001">
    <property type="protein sequence ID" value="MET4581020.1"/>
    <property type="molecule type" value="Genomic_DNA"/>
</dbReference>
<dbReference type="PANTHER" id="PTHR23513:SF11">
    <property type="entry name" value="STAPHYLOFERRIN A TRANSPORTER"/>
    <property type="match status" value="1"/>
</dbReference>
<evidence type="ECO:0000313" key="7">
    <source>
        <dbReference type="EMBL" id="MET4581020.1"/>
    </source>
</evidence>
<dbReference type="InterPro" id="IPR036259">
    <property type="entry name" value="MFS_trans_sf"/>
</dbReference>
<dbReference type="Pfam" id="PF07690">
    <property type="entry name" value="MFS_1"/>
    <property type="match status" value="1"/>
</dbReference>
<evidence type="ECO:0000256" key="6">
    <source>
        <dbReference type="SAM" id="Phobius"/>
    </source>
</evidence>
<keyword evidence="3 6" id="KW-0812">Transmembrane</keyword>
<dbReference type="Proteomes" id="UP001549257">
    <property type="component" value="Unassembled WGS sequence"/>
</dbReference>
<feature type="transmembrane region" description="Helical" evidence="6">
    <location>
        <begin position="206"/>
        <end position="230"/>
    </location>
</feature>
<reference evidence="7 8" key="1">
    <citation type="submission" date="2024-06" db="EMBL/GenBank/DDBJ databases">
        <title>Sorghum-associated microbial communities from plants grown in Nebraska, USA.</title>
        <authorList>
            <person name="Schachtman D."/>
        </authorList>
    </citation>
    <scope>NUCLEOTIDE SEQUENCE [LARGE SCALE GENOMIC DNA]</scope>
    <source>
        <strain evidence="7 8">2857</strain>
    </source>
</reference>
<evidence type="ECO:0000256" key="4">
    <source>
        <dbReference type="ARBA" id="ARBA00022989"/>
    </source>
</evidence>
<dbReference type="Gene3D" id="1.20.1250.20">
    <property type="entry name" value="MFS general substrate transporter like domains"/>
    <property type="match status" value="1"/>
</dbReference>
<protein>
    <submittedName>
        <fullName evidence="7">MFS family permease</fullName>
    </submittedName>
</protein>
<comment type="subcellular location">
    <subcellularLocation>
        <location evidence="1">Cell membrane</location>
        <topology evidence="1">Multi-pass membrane protein</topology>
    </subcellularLocation>
</comment>
<feature type="transmembrane region" description="Helical" evidence="6">
    <location>
        <begin position="295"/>
        <end position="315"/>
    </location>
</feature>
<keyword evidence="5 6" id="KW-0472">Membrane</keyword>
<evidence type="ECO:0000256" key="2">
    <source>
        <dbReference type="ARBA" id="ARBA00022475"/>
    </source>
</evidence>
<feature type="transmembrane region" description="Helical" evidence="6">
    <location>
        <begin position="37"/>
        <end position="56"/>
    </location>
</feature>
<feature type="transmembrane region" description="Helical" evidence="6">
    <location>
        <begin position="133"/>
        <end position="152"/>
    </location>
</feature>
<dbReference type="SUPFAM" id="SSF103473">
    <property type="entry name" value="MFS general substrate transporter"/>
    <property type="match status" value="1"/>
</dbReference>